<dbReference type="FunFam" id="1.10.10.1700:FF:000001">
    <property type="entry name" value="Histone-lysine N-methyltransferase"/>
    <property type="match status" value="1"/>
</dbReference>
<evidence type="ECO:0000256" key="7">
    <source>
        <dbReference type="ARBA" id="ARBA00022679"/>
    </source>
</evidence>
<dbReference type="GO" id="GO:0140941">
    <property type="term" value="F:histone H4K20me methyltransferase activity"/>
    <property type="evidence" value="ECO:0007669"/>
    <property type="project" value="UniProtKB-EC"/>
</dbReference>
<sequence length="492" mass="57094">MSNNVVNSTCSKKQSNETLTASQLCEFDDLATMMVIDSYLGFQTHKMNVNFRPVKRYASKWKKSVEKFQTTKNYDECYIELTRSNEWFEKYMTDKSQSYVDLFKSHVFKFLHFFNPDSGITIKECFRYSNEKKGGKIIATRKWSKHEKIEKLIGCIAELTKKEESELLTPGVNDFSVMYSCRKQCSQLWLGPGAYINHDCKPNCKFVSTGVSSACLQVLRDIEIDEEITCFYDANFFGEKNIHCECHTCERHFMGSFSESSLKAVKNTSMVTRNRLKKFSNTLIQNQNSPNNEKDSNNKYKFRETDTRLKKIKSEQKLNQLTNTLQNKNTIKTPRSKLKNKNSLNVLEKSPHLRSKSLNQRKRKTMSSENDLSFPKARKFQKMSKSVNEPNDFDVFEFKEENEDKKNKIEFFNSKKRSNSVPLKQDKARNFRSGANSQGETGTDYDDSIHSGESLNFNSENLCVDNDENYSIGDRIKDPENVNELTCGENRD</sequence>
<feature type="region of interest" description="Disordered" evidence="13">
    <location>
        <begin position="427"/>
        <end position="492"/>
    </location>
</feature>
<dbReference type="GO" id="GO:0005694">
    <property type="term" value="C:chromosome"/>
    <property type="evidence" value="ECO:0007669"/>
    <property type="project" value="UniProtKB-SubCell"/>
</dbReference>
<dbReference type="InterPro" id="IPR025790">
    <property type="entry name" value="Suv4-20_animal"/>
</dbReference>
<feature type="compositionally biased region" description="Basic and acidic residues" evidence="13">
    <location>
        <begin position="292"/>
        <end position="303"/>
    </location>
</feature>
<dbReference type="Proteomes" id="UP000663879">
    <property type="component" value="Unassembled WGS sequence"/>
</dbReference>
<dbReference type="PANTHER" id="PTHR12977">
    <property type="entry name" value="SUPPRESSOR OF VARIEGATION 4-20-RELATED"/>
    <property type="match status" value="1"/>
</dbReference>
<dbReference type="Gene3D" id="1.10.10.1700">
    <property type="entry name" value="Histone-lysine N-methyltransferase"/>
    <property type="match status" value="1"/>
</dbReference>
<dbReference type="SMART" id="SM00317">
    <property type="entry name" value="SET"/>
    <property type="match status" value="1"/>
</dbReference>
<keyword evidence="10" id="KW-0805">Transcription regulation</keyword>
<evidence type="ECO:0000256" key="5">
    <source>
        <dbReference type="ARBA" id="ARBA00022491"/>
    </source>
</evidence>
<dbReference type="EMBL" id="CAJNOC010000467">
    <property type="protein sequence ID" value="CAF0765095.1"/>
    <property type="molecule type" value="Genomic_DNA"/>
</dbReference>
<dbReference type="SUPFAM" id="SSF82199">
    <property type="entry name" value="SET domain"/>
    <property type="match status" value="1"/>
</dbReference>
<evidence type="ECO:0000256" key="13">
    <source>
        <dbReference type="SAM" id="MobiDB-lite"/>
    </source>
</evidence>
<evidence type="ECO:0000256" key="10">
    <source>
        <dbReference type="ARBA" id="ARBA00023015"/>
    </source>
</evidence>
<dbReference type="InterPro" id="IPR041938">
    <property type="entry name" value="Hist-Lys_N-MTase_N"/>
</dbReference>
<protein>
    <recommendedName>
        <fullName evidence="3">[histone H4]-N-methyl-L-lysine(20) N-methyltransferase</fullName>
        <ecNumber evidence="3">2.1.1.362</ecNumber>
    </recommendedName>
</protein>
<evidence type="ECO:0000259" key="14">
    <source>
        <dbReference type="PROSITE" id="PS50280"/>
    </source>
</evidence>
<dbReference type="AlphaFoldDB" id="A0A813QB49"/>
<keyword evidence="4" id="KW-0158">Chromosome</keyword>
<dbReference type="GO" id="GO:0032259">
    <property type="term" value="P:methylation"/>
    <property type="evidence" value="ECO:0007669"/>
    <property type="project" value="UniProtKB-KW"/>
</dbReference>
<dbReference type="Pfam" id="PF00856">
    <property type="entry name" value="SET"/>
    <property type="match status" value="1"/>
</dbReference>
<dbReference type="InterPro" id="IPR046341">
    <property type="entry name" value="SET_dom_sf"/>
</dbReference>
<evidence type="ECO:0000256" key="9">
    <source>
        <dbReference type="ARBA" id="ARBA00022853"/>
    </source>
</evidence>
<keyword evidence="9" id="KW-0156">Chromatin regulator</keyword>
<feature type="region of interest" description="Disordered" evidence="13">
    <location>
        <begin position="281"/>
        <end position="303"/>
    </location>
</feature>
<evidence type="ECO:0000313" key="15">
    <source>
        <dbReference type="EMBL" id="CAF0765095.1"/>
    </source>
</evidence>
<feature type="compositionally biased region" description="Polar residues" evidence="13">
    <location>
        <begin position="281"/>
        <end position="291"/>
    </location>
</feature>
<feature type="compositionally biased region" description="Polar residues" evidence="13">
    <location>
        <begin position="451"/>
        <end position="461"/>
    </location>
</feature>
<organism evidence="15 16">
    <name type="scientific">Brachionus calyciflorus</name>
    <dbReference type="NCBI Taxonomy" id="104777"/>
    <lineage>
        <taxon>Eukaryota</taxon>
        <taxon>Metazoa</taxon>
        <taxon>Spiralia</taxon>
        <taxon>Gnathifera</taxon>
        <taxon>Rotifera</taxon>
        <taxon>Eurotatoria</taxon>
        <taxon>Monogononta</taxon>
        <taxon>Pseudotrocha</taxon>
        <taxon>Ploima</taxon>
        <taxon>Brachionidae</taxon>
        <taxon>Brachionus</taxon>
    </lineage>
</organism>
<evidence type="ECO:0000313" key="16">
    <source>
        <dbReference type="Proteomes" id="UP000663879"/>
    </source>
</evidence>
<keyword evidence="16" id="KW-1185">Reference proteome</keyword>
<reference evidence="15" key="1">
    <citation type="submission" date="2021-02" db="EMBL/GenBank/DDBJ databases">
        <authorList>
            <person name="Nowell W R."/>
        </authorList>
    </citation>
    <scope>NUCLEOTIDE SEQUENCE</scope>
    <source>
        <strain evidence="15">Ploen Becks lab</strain>
    </source>
</reference>
<gene>
    <name evidence="15" type="ORF">OXX778_LOCUS4644</name>
</gene>
<dbReference type="EC" id="2.1.1.362" evidence="3"/>
<evidence type="ECO:0000256" key="8">
    <source>
        <dbReference type="ARBA" id="ARBA00022691"/>
    </source>
</evidence>
<feature type="region of interest" description="Disordered" evidence="13">
    <location>
        <begin position="318"/>
        <end position="371"/>
    </location>
</feature>
<keyword evidence="12" id="KW-0539">Nucleus</keyword>
<keyword evidence="7" id="KW-0808">Transferase</keyword>
<evidence type="ECO:0000256" key="3">
    <source>
        <dbReference type="ARBA" id="ARBA00012188"/>
    </source>
</evidence>
<comment type="caution">
    <text evidence="15">The sequence shown here is derived from an EMBL/GenBank/DDBJ whole genome shotgun (WGS) entry which is preliminary data.</text>
</comment>
<dbReference type="GO" id="GO:0005634">
    <property type="term" value="C:nucleus"/>
    <property type="evidence" value="ECO:0007669"/>
    <property type="project" value="UniProtKB-SubCell"/>
</dbReference>
<accession>A0A813QB49</accession>
<comment type="subcellular location">
    <subcellularLocation>
        <location evidence="2">Chromosome</location>
    </subcellularLocation>
    <subcellularLocation>
        <location evidence="1">Nucleus</location>
    </subcellularLocation>
</comment>
<keyword evidence="11" id="KW-0804">Transcription</keyword>
<dbReference type="OrthoDB" id="6627536at2759"/>
<evidence type="ECO:0000256" key="6">
    <source>
        <dbReference type="ARBA" id="ARBA00022603"/>
    </source>
</evidence>
<keyword evidence="5" id="KW-0678">Repressor</keyword>
<name>A0A813QB49_9BILA</name>
<feature type="domain" description="SET" evidence="14">
    <location>
        <begin position="118"/>
        <end position="233"/>
    </location>
</feature>
<evidence type="ECO:0000256" key="1">
    <source>
        <dbReference type="ARBA" id="ARBA00004123"/>
    </source>
</evidence>
<dbReference type="Gene3D" id="2.170.270.10">
    <property type="entry name" value="SET domain"/>
    <property type="match status" value="1"/>
</dbReference>
<dbReference type="PROSITE" id="PS50280">
    <property type="entry name" value="SET"/>
    <property type="match status" value="1"/>
</dbReference>
<evidence type="ECO:0000256" key="12">
    <source>
        <dbReference type="ARBA" id="ARBA00023242"/>
    </source>
</evidence>
<dbReference type="PANTHER" id="PTHR12977:SF4">
    <property type="entry name" value="HISTONE-LYSINE N-METHYLTRANSFERASE KMT5B"/>
    <property type="match status" value="1"/>
</dbReference>
<evidence type="ECO:0000256" key="2">
    <source>
        <dbReference type="ARBA" id="ARBA00004286"/>
    </source>
</evidence>
<feature type="compositionally biased region" description="Low complexity" evidence="13">
    <location>
        <begin position="318"/>
        <end position="333"/>
    </location>
</feature>
<proteinExistence type="predicted"/>
<keyword evidence="8" id="KW-0949">S-adenosyl-L-methionine</keyword>
<dbReference type="PROSITE" id="PS51570">
    <property type="entry name" value="SAM_MT43_SUVAR420_2"/>
    <property type="match status" value="1"/>
</dbReference>
<evidence type="ECO:0000256" key="11">
    <source>
        <dbReference type="ARBA" id="ARBA00023163"/>
    </source>
</evidence>
<feature type="compositionally biased region" description="Basic residues" evidence="13">
    <location>
        <begin position="352"/>
        <end position="365"/>
    </location>
</feature>
<dbReference type="InterPro" id="IPR001214">
    <property type="entry name" value="SET_dom"/>
</dbReference>
<dbReference type="InterPro" id="IPR039977">
    <property type="entry name" value="Suv4-20/Set9"/>
</dbReference>
<evidence type="ECO:0000256" key="4">
    <source>
        <dbReference type="ARBA" id="ARBA00022454"/>
    </source>
</evidence>
<keyword evidence="6" id="KW-0489">Methyltransferase</keyword>
<dbReference type="FunFam" id="2.170.270.10:FF:000006">
    <property type="entry name" value="Histone-lysine N-methyltransferase"/>
    <property type="match status" value="1"/>
</dbReference>